<evidence type="ECO:0000256" key="1">
    <source>
        <dbReference type="ARBA" id="ARBA00023172"/>
    </source>
</evidence>
<dbReference type="Proteomes" id="UP000663981">
    <property type="component" value="Unassembled WGS sequence"/>
</dbReference>
<organism evidence="3 4">
    <name type="scientific">Metabacillus bambusae</name>
    <dbReference type="NCBI Taxonomy" id="2795218"/>
    <lineage>
        <taxon>Bacteria</taxon>
        <taxon>Bacillati</taxon>
        <taxon>Bacillota</taxon>
        <taxon>Bacilli</taxon>
        <taxon>Bacillales</taxon>
        <taxon>Bacillaceae</taxon>
        <taxon>Metabacillus</taxon>
    </lineage>
</organism>
<reference evidence="3 4" key="1">
    <citation type="submission" date="2021-03" db="EMBL/GenBank/DDBJ databases">
        <title>Whole genome sequence of Metabacillus bambusae BG109.</title>
        <authorList>
            <person name="Jeong J.W."/>
        </authorList>
    </citation>
    <scope>NUCLEOTIDE SEQUENCE [LARGE SCALE GENOMIC DNA]</scope>
    <source>
        <strain evidence="3 4">BG109</strain>
    </source>
</reference>
<sequence length="86" mass="9839">MKLIRLASLNDKLAAIFEKHKEFQPITIHGFRHTHASILFEAGASIKDVQVRLGHTDIQTTMNIYTHVTNTAKEKVTNLFKSYMDL</sequence>
<dbReference type="InterPro" id="IPR013762">
    <property type="entry name" value="Integrase-like_cat_sf"/>
</dbReference>
<protein>
    <submittedName>
        <fullName evidence="3">Tyrosine-type recombinase/integrase</fullName>
    </submittedName>
</protein>
<comment type="caution">
    <text evidence="3">The sequence shown here is derived from an EMBL/GenBank/DDBJ whole genome shotgun (WGS) entry which is preliminary data.</text>
</comment>
<dbReference type="InterPro" id="IPR002104">
    <property type="entry name" value="Integrase_catalytic"/>
</dbReference>
<dbReference type="InterPro" id="IPR011010">
    <property type="entry name" value="DNA_brk_join_enz"/>
</dbReference>
<keyword evidence="4" id="KW-1185">Reference proteome</keyword>
<feature type="domain" description="Tyr recombinase" evidence="2">
    <location>
        <begin position="1"/>
        <end position="78"/>
    </location>
</feature>
<proteinExistence type="predicted"/>
<gene>
    <name evidence="3" type="ORF">I7822_27305</name>
</gene>
<name>A0ABS3NAL5_9BACI</name>
<dbReference type="Pfam" id="PF00589">
    <property type="entry name" value="Phage_integrase"/>
    <property type="match status" value="1"/>
</dbReference>
<evidence type="ECO:0000313" key="3">
    <source>
        <dbReference type="EMBL" id="MBO1515324.1"/>
    </source>
</evidence>
<evidence type="ECO:0000259" key="2">
    <source>
        <dbReference type="PROSITE" id="PS51898"/>
    </source>
</evidence>
<dbReference type="Gene3D" id="1.10.443.10">
    <property type="entry name" value="Intergrase catalytic core"/>
    <property type="match status" value="1"/>
</dbReference>
<evidence type="ECO:0000313" key="4">
    <source>
        <dbReference type="Proteomes" id="UP000663981"/>
    </source>
</evidence>
<dbReference type="SUPFAM" id="SSF56349">
    <property type="entry name" value="DNA breaking-rejoining enzymes"/>
    <property type="match status" value="1"/>
</dbReference>
<dbReference type="PROSITE" id="PS51898">
    <property type="entry name" value="TYR_RECOMBINASE"/>
    <property type="match status" value="1"/>
</dbReference>
<accession>A0ABS3NAL5</accession>
<keyword evidence="1" id="KW-0233">DNA recombination</keyword>
<dbReference type="EMBL" id="JAGDEL010000035">
    <property type="protein sequence ID" value="MBO1515324.1"/>
    <property type="molecule type" value="Genomic_DNA"/>
</dbReference>